<accession>A0A2Z6NRC4</accession>
<dbReference type="Pfam" id="PF00808">
    <property type="entry name" value="CBFD_NFYB_HMF"/>
    <property type="match status" value="1"/>
</dbReference>
<organism evidence="7 8">
    <name type="scientific">Trifolium subterraneum</name>
    <name type="common">Subterranean clover</name>
    <dbReference type="NCBI Taxonomy" id="3900"/>
    <lineage>
        <taxon>Eukaryota</taxon>
        <taxon>Viridiplantae</taxon>
        <taxon>Streptophyta</taxon>
        <taxon>Embryophyta</taxon>
        <taxon>Tracheophyta</taxon>
        <taxon>Spermatophyta</taxon>
        <taxon>Magnoliopsida</taxon>
        <taxon>eudicotyledons</taxon>
        <taxon>Gunneridae</taxon>
        <taxon>Pentapetalae</taxon>
        <taxon>rosids</taxon>
        <taxon>fabids</taxon>
        <taxon>Fabales</taxon>
        <taxon>Fabaceae</taxon>
        <taxon>Papilionoideae</taxon>
        <taxon>50 kb inversion clade</taxon>
        <taxon>NPAAA clade</taxon>
        <taxon>Hologalegina</taxon>
        <taxon>IRL clade</taxon>
        <taxon>Trifolieae</taxon>
        <taxon>Trifolium</taxon>
    </lineage>
</organism>
<dbReference type="PANTHER" id="PTHR11064:SF189">
    <property type="entry name" value="NUCLEAR TRANSCRIPTION FACTOR Y SUBUNIT B-2"/>
    <property type="match status" value="1"/>
</dbReference>
<dbReference type="GO" id="GO:0046982">
    <property type="term" value="F:protein heterodimerization activity"/>
    <property type="evidence" value="ECO:0007669"/>
    <property type="project" value="InterPro"/>
</dbReference>
<dbReference type="OrthoDB" id="386949at2759"/>
<keyword evidence="4" id="KW-0010">Activator</keyword>
<dbReference type="FunFam" id="1.10.20.10:FF:000035">
    <property type="entry name" value="Nuclear transcription factor Y subunit B-3"/>
    <property type="match status" value="1"/>
</dbReference>
<dbReference type="Gene3D" id="1.10.20.10">
    <property type="entry name" value="Histone, subunit A"/>
    <property type="match status" value="1"/>
</dbReference>
<evidence type="ECO:0000313" key="8">
    <source>
        <dbReference type="Proteomes" id="UP000242715"/>
    </source>
</evidence>
<evidence type="ECO:0000256" key="1">
    <source>
        <dbReference type="ARBA" id="ARBA00009053"/>
    </source>
</evidence>
<comment type="similarity">
    <text evidence="1">Belongs to the NFYB/HAP3 subunit family.</text>
</comment>
<dbReference type="InterPro" id="IPR027113">
    <property type="entry name" value="Transc_fact_NFYB/HAP3"/>
</dbReference>
<evidence type="ECO:0000256" key="4">
    <source>
        <dbReference type="ARBA" id="ARBA00023159"/>
    </source>
</evidence>
<evidence type="ECO:0000256" key="2">
    <source>
        <dbReference type="ARBA" id="ARBA00023015"/>
    </source>
</evidence>
<keyword evidence="2" id="KW-0805">Transcription regulation</keyword>
<evidence type="ECO:0000256" key="3">
    <source>
        <dbReference type="ARBA" id="ARBA00023125"/>
    </source>
</evidence>
<dbReference type="AlphaFoldDB" id="A0A2Z6NRC4"/>
<dbReference type="SUPFAM" id="SSF47113">
    <property type="entry name" value="Histone-fold"/>
    <property type="match status" value="1"/>
</dbReference>
<keyword evidence="8" id="KW-1185">Reference proteome</keyword>
<dbReference type="CDD" id="cd22907">
    <property type="entry name" value="HFD_NFYB"/>
    <property type="match status" value="1"/>
</dbReference>
<evidence type="ECO:0000259" key="6">
    <source>
        <dbReference type="Pfam" id="PF00808"/>
    </source>
</evidence>
<proteinExistence type="inferred from homology"/>
<keyword evidence="5" id="KW-0804">Transcription</keyword>
<name>A0A2Z6NRC4_TRISU</name>
<keyword evidence="3" id="KW-0238">DNA-binding</keyword>
<feature type="domain" description="Transcription factor CBF/NF-Y/archaeal histone" evidence="6">
    <location>
        <begin position="21"/>
        <end position="85"/>
    </location>
</feature>
<dbReference type="PANTHER" id="PTHR11064">
    <property type="entry name" value="CCAAT-BINDING TRANSCRIPTION FACTOR-RELATED"/>
    <property type="match status" value="1"/>
</dbReference>
<dbReference type="InterPro" id="IPR003958">
    <property type="entry name" value="CBFA_NFYB_domain"/>
</dbReference>
<reference evidence="8" key="1">
    <citation type="journal article" date="2017" name="Front. Plant Sci.">
        <title>Climate Clever Clovers: New Paradigm to Reduce the Environmental Footprint of Ruminants by Breeding Low Methanogenic Forages Utilizing Haplotype Variation.</title>
        <authorList>
            <person name="Kaur P."/>
            <person name="Appels R."/>
            <person name="Bayer P.E."/>
            <person name="Keeble-Gagnere G."/>
            <person name="Wang J."/>
            <person name="Hirakawa H."/>
            <person name="Shirasawa K."/>
            <person name="Vercoe P."/>
            <person name="Stefanova K."/>
            <person name="Durmic Z."/>
            <person name="Nichols P."/>
            <person name="Revell C."/>
            <person name="Isobe S.N."/>
            <person name="Edwards D."/>
            <person name="Erskine W."/>
        </authorList>
    </citation>
    <scope>NUCLEOTIDE SEQUENCE [LARGE SCALE GENOMIC DNA]</scope>
    <source>
        <strain evidence="8">cv. Daliak</strain>
    </source>
</reference>
<dbReference type="GO" id="GO:0001228">
    <property type="term" value="F:DNA-binding transcription activator activity, RNA polymerase II-specific"/>
    <property type="evidence" value="ECO:0007669"/>
    <property type="project" value="InterPro"/>
</dbReference>
<gene>
    <name evidence="7" type="ORF">TSUD_378580</name>
</gene>
<evidence type="ECO:0000313" key="7">
    <source>
        <dbReference type="EMBL" id="GAU38982.1"/>
    </source>
</evidence>
<dbReference type="GO" id="GO:0000978">
    <property type="term" value="F:RNA polymerase II cis-regulatory region sequence-specific DNA binding"/>
    <property type="evidence" value="ECO:0007669"/>
    <property type="project" value="TreeGrafter"/>
</dbReference>
<dbReference type="GO" id="GO:0016602">
    <property type="term" value="C:CCAAT-binding factor complex"/>
    <property type="evidence" value="ECO:0007669"/>
    <property type="project" value="InterPro"/>
</dbReference>
<dbReference type="Proteomes" id="UP000242715">
    <property type="component" value="Unassembled WGS sequence"/>
</dbReference>
<dbReference type="EMBL" id="DF973740">
    <property type="protein sequence ID" value="GAU38982.1"/>
    <property type="molecule type" value="Genomic_DNA"/>
</dbReference>
<protein>
    <recommendedName>
        <fullName evidence="6">Transcription factor CBF/NF-Y/archaeal histone domain-containing protein</fullName>
    </recommendedName>
</protein>
<dbReference type="PRINTS" id="PR00615">
    <property type="entry name" value="CCAATSUBUNTA"/>
</dbReference>
<evidence type="ECO:0000256" key="5">
    <source>
        <dbReference type="ARBA" id="ARBA00023163"/>
    </source>
</evidence>
<sequence>MAESDNESGGGQTGCREQDRFLPIANVSRIMKKALPANAKISKEAKETVQECVSEFISFITGEASDKCQKEKRKTINGDDLLWAMTTLGFEDYVEPLKIYLSKYREMEGEKSAMIGRSDHRDHGVGVSSSMMMMGHNMYGSGSGSPSFGRSSR</sequence>
<dbReference type="InterPro" id="IPR009072">
    <property type="entry name" value="Histone-fold"/>
</dbReference>
<dbReference type="InterPro" id="IPR003956">
    <property type="entry name" value="Transcrpt_fac_NFYB/HAP3_CS"/>
</dbReference>
<dbReference type="PROSITE" id="PS00685">
    <property type="entry name" value="NFYB_HAP3"/>
    <property type="match status" value="1"/>
</dbReference>